<dbReference type="PANTHER" id="PTHR10783">
    <property type="entry name" value="XENOTROPIC AND POLYTROPIC RETROVIRUS RECEPTOR 1-RELATED"/>
    <property type="match status" value="1"/>
</dbReference>
<dbReference type="GO" id="GO:0006817">
    <property type="term" value="P:phosphate ion transport"/>
    <property type="evidence" value="ECO:0007669"/>
    <property type="project" value="TreeGrafter"/>
</dbReference>
<gene>
    <name evidence="2" type="ORF">CYLTODRAFT_459699</name>
</gene>
<name>A0A0D7AUG3_9AGAR</name>
<proteinExistence type="predicted"/>
<feature type="region of interest" description="Disordered" evidence="1">
    <location>
        <begin position="30"/>
        <end position="51"/>
    </location>
</feature>
<accession>A0A0D7AUG3</accession>
<dbReference type="EMBL" id="KN880900">
    <property type="protein sequence ID" value="KIY61645.1"/>
    <property type="molecule type" value="Genomic_DNA"/>
</dbReference>
<dbReference type="GO" id="GO:0016036">
    <property type="term" value="P:cellular response to phosphate starvation"/>
    <property type="evidence" value="ECO:0007669"/>
    <property type="project" value="TreeGrafter"/>
</dbReference>
<evidence type="ECO:0000313" key="3">
    <source>
        <dbReference type="Proteomes" id="UP000054007"/>
    </source>
</evidence>
<dbReference type="GO" id="GO:0005794">
    <property type="term" value="C:Golgi apparatus"/>
    <property type="evidence" value="ECO:0007669"/>
    <property type="project" value="TreeGrafter"/>
</dbReference>
<organism evidence="2 3">
    <name type="scientific">Cylindrobasidium torrendii FP15055 ss-10</name>
    <dbReference type="NCBI Taxonomy" id="1314674"/>
    <lineage>
        <taxon>Eukaryota</taxon>
        <taxon>Fungi</taxon>
        <taxon>Dikarya</taxon>
        <taxon>Basidiomycota</taxon>
        <taxon>Agaricomycotina</taxon>
        <taxon>Agaricomycetes</taxon>
        <taxon>Agaricomycetidae</taxon>
        <taxon>Agaricales</taxon>
        <taxon>Marasmiineae</taxon>
        <taxon>Physalacriaceae</taxon>
        <taxon>Cylindrobasidium</taxon>
    </lineage>
</organism>
<reference evidence="2 3" key="1">
    <citation type="journal article" date="2015" name="Fungal Genet. Biol.">
        <title>Evolution of novel wood decay mechanisms in Agaricales revealed by the genome sequences of Fistulina hepatica and Cylindrobasidium torrendii.</title>
        <authorList>
            <person name="Floudas D."/>
            <person name="Held B.W."/>
            <person name="Riley R."/>
            <person name="Nagy L.G."/>
            <person name="Koehler G."/>
            <person name="Ransdell A.S."/>
            <person name="Younus H."/>
            <person name="Chow J."/>
            <person name="Chiniquy J."/>
            <person name="Lipzen A."/>
            <person name="Tritt A."/>
            <person name="Sun H."/>
            <person name="Haridas S."/>
            <person name="LaButti K."/>
            <person name="Ohm R.A."/>
            <person name="Kues U."/>
            <person name="Blanchette R.A."/>
            <person name="Grigoriev I.V."/>
            <person name="Minto R.E."/>
            <person name="Hibbett D.S."/>
        </authorList>
    </citation>
    <scope>NUCLEOTIDE SEQUENCE [LARGE SCALE GENOMIC DNA]</scope>
    <source>
        <strain evidence="2 3">FP15055 ss-10</strain>
    </source>
</reference>
<sequence>MLSQLLAQMGKLSYHKAILEKSMKATPSWRDVFGKKSTPPASDSELSSLSSKDGVNTCIARTTRTPKRGLGRLALELLQNYRVLNLTGFRKILKKTKIPLADVYTAEKVEQAPFATDKTVETMIKELESVYVAHFAGGNRKQAIKRLKDLIRLVQSMRHFADSGLEKYSHQGLVLDLDISADRLTI</sequence>
<evidence type="ECO:0008006" key="4">
    <source>
        <dbReference type="Google" id="ProtNLM"/>
    </source>
</evidence>
<dbReference type="STRING" id="1314674.A0A0D7AUG3"/>
<protein>
    <recommendedName>
        <fullName evidence="4">SPX domain-containing protein</fullName>
    </recommendedName>
</protein>
<dbReference type="PANTHER" id="PTHR10783:SF103">
    <property type="entry name" value="SOLUTE CARRIER FAMILY 53 MEMBER 1"/>
    <property type="match status" value="1"/>
</dbReference>
<dbReference type="AlphaFoldDB" id="A0A0D7AUG3"/>
<dbReference type="Proteomes" id="UP000054007">
    <property type="component" value="Unassembled WGS sequence"/>
</dbReference>
<feature type="compositionally biased region" description="Low complexity" evidence="1">
    <location>
        <begin position="42"/>
        <end position="51"/>
    </location>
</feature>
<evidence type="ECO:0000256" key="1">
    <source>
        <dbReference type="SAM" id="MobiDB-lite"/>
    </source>
</evidence>
<dbReference type="GO" id="GO:0005886">
    <property type="term" value="C:plasma membrane"/>
    <property type="evidence" value="ECO:0007669"/>
    <property type="project" value="TreeGrafter"/>
</dbReference>
<dbReference type="OrthoDB" id="9970435at2759"/>
<dbReference type="GO" id="GO:0000822">
    <property type="term" value="F:inositol hexakisphosphate binding"/>
    <property type="evidence" value="ECO:0007669"/>
    <property type="project" value="TreeGrafter"/>
</dbReference>
<keyword evidence="3" id="KW-1185">Reference proteome</keyword>
<evidence type="ECO:0000313" key="2">
    <source>
        <dbReference type="EMBL" id="KIY61645.1"/>
    </source>
</evidence>